<evidence type="ECO:0000256" key="3">
    <source>
        <dbReference type="ARBA" id="ARBA00022659"/>
    </source>
</evidence>
<dbReference type="PROSITE" id="PS50923">
    <property type="entry name" value="SUSHI"/>
    <property type="match status" value="4"/>
</dbReference>
<dbReference type="InterPro" id="IPR051277">
    <property type="entry name" value="SEZ6_CSMD_C4BPB_Regulators"/>
</dbReference>
<dbReference type="PANTHER" id="PTHR45656:SF4">
    <property type="entry name" value="PROTEIN CBR-CLEC-78"/>
    <property type="match status" value="1"/>
</dbReference>
<dbReference type="FunFam" id="2.10.70.10:FF:000044">
    <property type="entry name" value="Complement component receptor type 1"/>
    <property type="match status" value="1"/>
</dbReference>
<dbReference type="InterPro" id="IPR035976">
    <property type="entry name" value="Sushi/SCR/CCP_sf"/>
</dbReference>
<dbReference type="CDD" id="cd00033">
    <property type="entry name" value="CCP"/>
    <property type="match status" value="4"/>
</dbReference>
<dbReference type="AlphaFoldDB" id="A0A667HJQ2"/>
<feature type="disulfide bond" evidence="9">
    <location>
        <begin position="279"/>
        <end position="306"/>
    </location>
</feature>
<comment type="caution">
    <text evidence="9">Lacks conserved residue(s) required for the propagation of feature annotation.</text>
</comment>
<feature type="domain" description="Sushi" evidence="12">
    <location>
        <begin position="10"/>
        <end position="62"/>
    </location>
</feature>
<organism evidence="13 14">
    <name type="scientific">Lynx canadensis</name>
    <name type="common">Canada lynx</name>
    <name type="synonym">Felis canadensis</name>
    <dbReference type="NCBI Taxonomy" id="61383"/>
    <lineage>
        <taxon>Eukaryota</taxon>
        <taxon>Metazoa</taxon>
        <taxon>Chordata</taxon>
        <taxon>Craniata</taxon>
        <taxon>Vertebrata</taxon>
        <taxon>Euteleostomi</taxon>
        <taxon>Mammalia</taxon>
        <taxon>Eutheria</taxon>
        <taxon>Laurasiatheria</taxon>
        <taxon>Carnivora</taxon>
        <taxon>Feliformia</taxon>
        <taxon>Felidae</taxon>
        <taxon>Felinae</taxon>
        <taxon>Lynx</taxon>
    </lineage>
</organism>
<evidence type="ECO:0000256" key="9">
    <source>
        <dbReference type="PROSITE-ProRule" id="PRU00302"/>
    </source>
</evidence>
<dbReference type="Proteomes" id="UP000472241">
    <property type="component" value="Unplaced"/>
</dbReference>
<keyword evidence="4" id="KW-0732">Signal</keyword>
<evidence type="ECO:0000256" key="7">
    <source>
        <dbReference type="ARBA" id="ARBA00023157"/>
    </source>
</evidence>
<dbReference type="InterPro" id="IPR000436">
    <property type="entry name" value="Sushi_SCR_CCP_dom"/>
</dbReference>
<keyword evidence="3 9" id="KW-0768">Sushi</keyword>
<sequence length="355" mass="39206">MNPSITPKQFPFAKPTTQTDESEFPVGTSLTFKCSPGYFESTFSITCLENLVWSSAEDTCRRKSCGAPPVPFNGMVHINTDTQFGSTVNYSCNEGYRLVGSPSAACHLSGNTVTWDKETPICKKIFCPSPPSIPNGNHPRTSQGDVPYGEEVTYMCEPRSARGMTFNLVGESTIRCTSDGEGNGIWSGPAPYCELAGPAGQYPLPYNVLISVVTAVFACEHGFVIKVRHTELPAEPLNRWVLDVPCCAKCRLPAHMNGIRKDVEMRKVYHHGDNVTFECEEGYTLKGSPQSQCQADNTWDPPLAICFIKKLTDPWVIFAMHSMTLFYCLGIFFGTIFFLLPIIVAGWIIVKHKQG</sequence>
<keyword evidence="14" id="KW-1185">Reference proteome</keyword>
<reference evidence="13" key="2">
    <citation type="submission" date="2025-09" db="UniProtKB">
        <authorList>
            <consortium name="Ensembl"/>
        </authorList>
    </citation>
    <scope>IDENTIFICATION</scope>
</reference>
<keyword evidence="11" id="KW-0812">Transmembrane</keyword>
<feature type="disulfide bond" evidence="9">
    <location>
        <begin position="250"/>
        <end position="293"/>
    </location>
</feature>
<feature type="domain" description="Sushi" evidence="12">
    <location>
        <begin position="125"/>
        <end position="195"/>
    </location>
</feature>
<evidence type="ECO:0000313" key="14">
    <source>
        <dbReference type="Proteomes" id="UP000472241"/>
    </source>
</evidence>
<dbReference type="GO" id="GO:0030449">
    <property type="term" value="P:regulation of complement activation"/>
    <property type="evidence" value="ECO:0007669"/>
    <property type="project" value="UniProtKB-ARBA"/>
</dbReference>
<dbReference type="Pfam" id="PF00084">
    <property type="entry name" value="Sushi"/>
    <property type="match status" value="4"/>
</dbReference>
<evidence type="ECO:0000256" key="11">
    <source>
        <dbReference type="SAM" id="Phobius"/>
    </source>
</evidence>
<feature type="transmembrane region" description="Helical" evidence="11">
    <location>
        <begin position="324"/>
        <end position="350"/>
    </location>
</feature>
<comment type="similarity">
    <text evidence="2">Belongs to the receptors of complement activation (RCA) family.</text>
</comment>
<evidence type="ECO:0000313" key="13">
    <source>
        <dbReference type="Ensembl" id="ENSLCNP00005026983.1"/>
    </source>
</evidence>
<dbReference type="GO" id="GO:0016020">
    <property type="term" value="C:membrane"/>
    <property type="evidence" value="ECO:0007669"/>
    <property type="project" value="UniProtKB-SubCell"/>
</dbReference>
<reference evidence="13" key="1">
    <citation type="submission" date="2025-08" db="UniProtKB">
        <authorList>
            <consortium name="Ensembl"/>
        </authorList>
    </citation>
    <scope>IDENTIFICATION</scope>
</reference>
<evidence type="ECO:0000256" key="4">
    <source>
        <dbReference type="ARBA" id="ARBA00022729"/>
    </source>
</evidence>
<comment type="subcellular location">
    <subcellularLocation>
        <location evidence="1">Membrane</location>
    </subcellularLocation>
</comment>
<keyword evidence="5" id="KW-0677">Repeat</keyword>
<keyword evidence="11" id="KW-1133">Transmembrane helix</keyword>
<feature type="region of interest" description="Disordered" evidence="10">
    <location>
        <begin position="1"/>
        <end position="21"/>
    </location>
</feature>
<name>A0A667HJQ2_LYNCA</name>
<protein>
    <recommendedName>
        <fullName evidence="12">Sushi domain-containing protein</fullName>
    </recommendedName>
</protein>
<dbReference type="FunFam" id="2.10.70.10:FF:000014">
    <property type="entry name" value="Membrane cofactor protein"/>
    <property type="match status" value="1"/>
</dbReference>
<feature type="domain" description="Sushi" evidence="12">
    <location>
        <begin position="248"/>
        <end position="308"/>
    </location>
</feature>
<evidence type="ECO:0000256" key="2">
    <source>
        <dbReference type="ARBA" id="ARBA00010908"/>
    </source>
</evidence>
<dbReference type="Gene3D" id="2.10.70.10">
    <property type="entry name" value="Complement Module, domain 1"/>
    <property type="match status" value="4"/>
</dbReference>
<evidence type="ECO:0000256" key="1">
    <source>
        <dbReference type="ARBA" id="ARBA00004370"/>
    </source>
</evidence>
<evidence type="ECO:0000256" key="10">
    <source>
        <dbReference type="SAM" id="MobiDB-lite"/>
    </source>
</evidence>
<proteinExistence type="inferred from homology"/>
<dbReference type="Ensembl" id="ENSLCNT00005030145.1">
    <property type="protein sequence ID" value="ENSLCNP00005026983.1"/>
    <property type="gene ID" value="ENSLCNG00005017535.1"/>
</dbReference>
<evidence type="ECO:0000259" key="12">
    <source>
        <dbReference type="PROSITE" id="PS50923"/>
    </source>
</evidence>
<evidence type="ECO:0000256" key="8">
    <source>
        <dbReference type="ARBA" id="ARBA00023180"/>
    </source>
</evidence>
<feature type="domain" description="Sushi" evidence="12">
    <location>
        <begin position="63"/>
        <end position="124"/>
    </location>
</feature>
<dbReference type="SMART" id="SM00032">
    <property type="entry name" value="CCP"/>
    <property type="match status" value="4"/>
</dbReference>
<evidence type="ECO:0000256" key="5">
    <source>
        <dbReference type="ARBA" id="ARBA00022737"/>
    </source>
</evidence>
<accession>A0A667HJQ2</accession>
<keyword evidence="7 9" id="KW-1015">Disulfide bond</keyword>
<evidence type="ECO:0000256" key="6">
    <source>
        <dbReference type="ARBA" id="ARBA00023136"/>
    </source>
</evidence>
<keyword evidence="8" id="KW-0325">Glycoprotein</keyword>
<dbReference type="SUPFAM" id="SSF57535">
    <property type="entry name" value="Complement control module/SCR domain"/>
    <property type="match status" value="4"/>
</dbReference>
<keyword evidence="6 11" id="KW-0472">Membrane</keyword>
<dbReference type="PANTHER" id="PTHR45656">
    <property type="entry name" value="PROTEIN CBR-CLEC-78"/>
    <property type="match status" value="1"/>
</dbReference>
<dbReference type="FunFam" id="2.10.70.10:FF:000038">
    <property type="entry name" value="Complement component receptor type 1"/>
    <property type="match status" value="1"/>
</dbReference>